<dbReference type="AlphaFoldDB" id="A0A9X4QTF5"/>
<evidence type="ECO:0000256" key="2">
    <source>
        <dbReference type="ARBA" id="ARBA00022448"/>
    </source>
</evidence>
<dbReference type="Proteomes" id="UP001153404">
    <property type="component" value="Unassembled WGS sequence"/>
</dbReference>
<comment type="caution">
    <text evidence="9">The sequence shown here is derived from an EMBL/GenBank/DDBJ whole genome shotgun (WGS) entry which is preliminary data.</text>
</comment>
<evidence type="ECO:0000256" key="1">
    <source>
        <dbReference type="ARBA" id="ARBA00004651"/>
    </source>
</evidence>
<keyword evidence="5 7" id="KW-1133">Transmembrane helix</keyword>
<feature type="domain" description="ABC transmembrane type-1" evidence="8">
    <location>
        <begin position="70"/>
        <end position="274"/>
    </location>
</feature>
<dbReference type="RefSeq" id="WP_277532587.1">
    <property type="nucleotide sequence ID" value="NZ_JAPDIA010000003.1"/>
</dbReference>
<dbReference type="CDD" id="cd06261">
    <property type="entry name" value="TM_PBP2"/>
    <property type="match status" value="1"/>
</dbReference>
<organism evidence="9 10">
    <name type="scientific">Cohnella rhizosphaerae</name>
    <dbReference type="NCBI Taxonomy" id="1457232"/>
    <lineage>
        <taxon>Bacteria</taxon>
        <taxon>Bacillati</taxon>
        <taxon>Bacillota</taxon>
        <taxon>Bacilli</taxon>
        <taxon>Bacillales</taxon>
        <taxon>Paenibacillaceae</taxon>
        <taxon>Cohnella</taxon>
    </lineage>
</organism>
<dbReference type="PANTHER" id="PTHR43744">
    <property type="entry name" value="ABC TRANSPORTER PERMEASE PROTEIN MG189-RELATED-RELATED"/>
    <property type="match status" value="1"/>
</dbReference>
<dbReference type="SUPFAM" id="SSF161098">
    <property type="entry name" value="MetI-like"/>
    <property type="match status" value="1"/>
</dbReference>
<feature type="transmembrane region" description="Helical" evidence="7">
    <location>
        <begin position="260"/>
        <end position="277"/>
    </location>
</feature>
<feature type="transmembrane region" description="Helical" evidence="7">
    <location>
        <begin position="111"/>
        <end position="130"/>
    </location>
</feature>
<evidence type="ECO:0000256" key="4">
    <source>
        <dbReference type="ARBA" id="ARBA00022692"/>
    </source>
</evidence>
<keyword evidence="10" id="KW-1185">Reference proteome</keyword>
<evidence type="ECO:0000313" key="9">
    <source>
        <dbReference type="EMBL" id="MDG0810640.1"/>
    </source>
</evidence>
<accession>A0A9X4QTF5</accession>
<dbReference type="PROSITE" id="PS50928">
    <property type="entry name" value="ABC_TM1"/>
    <property type="match status" value="1"/>
</dbReference>
<keyword evidence="4 7" id="KW-0812">Transmembrane</keyword>
<dbReference type="GO" id="GO:0055085">
    <property type="term" value="P:transmembrane transport"/>
    <property type="evidence" value="ECO:0007669"/>
    <property type="project" value="InterPro"/>
</dbReference>
<evidence type="ECO:0000256" key="3">
    <source>
        <dbReference type="ARBA" id="ARBA00022475"/>
    </source>
</evidence>
<dbReference type="Pfam" id="PF00528">
    <property type="entry name" value="BPD_transp_1"/>
    <property type="match status" value="1"/>
</dbReference>
<comment type="subcellular location">
    <subcellularLocation>
        <location evidence="1 7">Cell membrane</location>
        <topology evidence="1 7">Multi-pass membrane protein</topology>
    </subcellularLocation>
</comment>
<comment type="similarity">
    <text evidence="7">Belongs to the binding-protein-dependent transport system permease family.</text>
</comment>
<evidence type="ECO:0000313" key="10">
    <source>
        <dbReference type="Proteomes" id="UP001153404"/>
    </source>
</evidence>
<keyword evidence="3" id="KW-1003">Cell membrane</keyword>
<evidence type="ECO:0000259" key="8">
    <source>
        <dbReference type="PROSITE" id="PS50928"/>
    </source>
</evidence>
<evidence type="ECO:0000256" key="6">
    <source>
        <dbReference type="ARBA" id="ARBA00023136"/>
    </source>
</evidence>
<dbReference type="Gene3D" id="1.10.3720.10">
    <property type="entry name" value="MetI-like"/>
    <property type="match status" value="1"/>
</dbReference>
<sequence length="292" mass="33146">MYYKSRKYRLFYICNFAFLLVASIACVLPLIHILAVSFSAKEPANAQAVGLWPIGFNTDAYKQTFSNPNFLKSIVVSIERVLLGTVIGMAVTVLTAYPLSKMNARFRGRTMYTWFFVFTMLFNGGLIPTYMVIQKMHLMNSIWALVLPGAVSAWNMVLLLNFFKTVPRELEEAALIDGANHIKTLWYIYLPVSMPSLATLSLFTMVAHWNSWFDGMIYLTDAQKWPLSTLLQTIVVTEDFSKINMRPEDVKLISNETVKASQIFIGAIPILLVYPFLQKYFVKGMVLGAVKE</sequence>
<protein>
    <submittedName>
        <fullName evidence="9">Carbohydrate ABC transporter permease</fullName>
    </submittedName>
</protein>
<dbReference type="InterPro" id="IPR000515">
    <property type="entry name" value="MetI-like"/>
</dbReference>
<feature type="transmembrane region" description="Helical" evidence="7">
    <location>
        <begin position="12"/>
        <end position="35"/>
    </location>
</feature>
<dbReference type="GO" id="GO:0005886">
    <property type="term" value="C:plasma membrane"/>
    <property type="evidence" value="ECO:0007669"/>
    <property type="project" value="UniProtKB-SubCell"/>
</dbReference>
<keyword evidence="2 7" id="KW-0813">Transport</keyword>
<dbReference type="EMBL" id="JAPDIA010000003">
    <property type="protein sequence ID" value="MDG0810640.1"/>
    <property type="molecule type" value="Genomic_DNA"/>
</dbReference>
<gene>
    <name evidence="9" type="ORF">OMP40_15635</name>
</gene>
<dbReference type="PROSITE" id="PS51257">
    <property type="entry name" value="PROKAR_LIPOPROTEIN"/>
    <property type="match status" value="1"/>
</dbReference>
<evidence type="ECO:0000256" key="7">
    <source>
        <dbReference type="RuleBase" id="RU363032"/>
    </source>
</evidence>
<reference evidence="9" key="1">
    <citation type="submission" date="2022-10" db="EMBL/GenBank/DDBJ databases">
        <title>Comparative genomic analysis of Cohnella hashimotonis sp. nov., isolated from the International Space Station.</title>
        <authorList>
            <person name="Simpson A."/>
            <person name="Venkateswaran K."/>
        </authorList>
    </citation>
    <scope>NUCLEOTIDE SEQUENCE</scope>
    <source>
        <strain evidence="9">DSM 28161</strain>
    </source>
</reference>
<proteinExistence type="inferred from homology"/>
<feature type="transmembrane region" description="Helical" evidence="7">
    <location>
        <begin position="142"/>
        <end position="163"/>
    </location>
</feature>
<feature type="transmembrane region" description="Helical" evidence="7">
    <location>
        <begin position="81"/>
        <end position="99"/>
    </location>
</feature>
<feature type="transmembrane region" description="Helical" evidence="7">
    <location>
        <begin position="184"/>
        <end position="209"/>
    </location>
</feature>
<keyword evidence="6 7" id="KW-0472">Membrane</keyword>
<dbReference type="PANTHER" id="PTHR43744:SF9">
    <property type="entry name" value="POLYGALACTURONAN_RHAMNOGALACTURONAN TRANSPORT SYSTEM PERMEASE PROTEIN YTCP"/>
    <property type="match status" value="1"/>
</dbReference>
<dbReference type="InterPro" id="IPR035906">
    <property type="entry name" value="MetI-like_sf"/>
</dbReference>
<name>A0A9X4QTF5_9BACL</name>
<evidence type="ECO:0000256" key="5">
    <source>
        <dbReference type="ARBA" id="ARBA00022989"/>
    </source>
</evidence>